<gene>
    <name evidence="2" type="ORF">PHYPO_G00189290</name>
</gene>
<feature type="compositionally biased region" description="Basic and acidic residues" evidence="1">
    <location>
        <begin position="388"/>
        <end position="418"/>
    </location>
</feature>
<comment type="caution">
    <text evidence="2">The sequence shown here is derived from an EMBL/GenBank/DDBJ whole genome shotgun (WGS) entry which is preliminary data.</text>
</comment>
<dbReference type="FunFam" id="2.130.10.10:FF:000585">
    <property type="entry name" value="WD repeat domain 60"/>
    <property type="match status" value="1"/>
</dbReference>
<name>A0A5N5PH66_PANHP</name>
<keyword evidence="3" id="KW-1185">Reference proteome</keyword>
<dbReference type="GO" id="GO:0005929">
    <property type="term" value="C:cilium"/>
    <property type="evidence" value="ECO:0007669"/>
    <property type="project" value="GOC"/>
</dbReference>
<evidence type="ECO:0000313" key="3">
    <source>
        <dbReference type="Proteomes" id="UP000327468"/>
    </source>
</evidence>
<evidence type="ECO:0000313" key="2">
    <source>
        <dbReference type="EMBL" id="KAB5578980.1"/>
    </source>
</evidence>
<dbReference type="AlphaFoldDB" id="A0A5N5PH66"/>
<dbReference type="PANTHER" id="PTHR16022">
    <property type="entry name" value="WD REPEAT DOMAIN 60"/>
    <property type="match status" value="1"/>
</dbReference>
<feature type="region of interest" description="Disordered" evidence="1">
    <location>
        <begin position="548"/>
        <end position="568"/>
    </location>
</feature>
<feature type="compositionally biased region" description="Basic and acidic residues" evidence="1">
    <location>
        <begin position="276"/>
        <end position="350"/>
    </location>
</feature>
<feature type="compositionally biased region" description="Acidic residues" evidence="1">
    <location>
        <begin position="351"/>
        <end position="387"/>
    </location>
</feature>
<dbReference type="InterPro" id="IPR042505">
    <property type="entry name" value="DYNC2I1"/>
</dbReference>
<evidence type="ECO:0008006" key="4">
    <source>
        <dbReference type="Google" id="ProtNLM"/>
    </source>
</evidence>
<sequence length="1045" mass="122193">MYSGKKITREDTWRSEDLIKHIRSQEEESRRRERSHRDPERERRKHREESGRRGEERDEREKESRRERERDGGETEYRDREKERQREKYKDRDREKVKERDRDGLRERERVKERDREKDLEKEKRNREKDRDRNKERDREKDREKEKRDIEREKRDREKDREREKRDREKDRDRLREKERDRAREAVRDKGEERDREKDRERERRRAERENERRKEKAVSLHGEGRFREREKDRKERQREREHRRDGESHRGEEQEKERREQERREKHSHRQHTGQTDREERRERRREKEQHEDGATDRRHRHSQDGDGVKEREERDKQREQRHRENESKHRKTEHEVENEVMEDKREGAEDYGNEDYEDDFEEFDYEEDFEEFDEDKEEEEEEEVRETERREAERELSPRSRRELEAIQRAMEKENELVSSVNSTPSTRESEISHRASADSASRSRKSRTYGRVIDFTAARQREINQQAADKQKKRSAELLRLIDLDFSVTECLLDLPPVREYDLYIKSYGMANTKQAYVQCNEDNIERDTQTDETDVTDTWTQHPPETSVACGGPQVSQNASDESVTRTSVDSKRLAAFLRSATQVMAVLLEENISENNSVKKLQSETHTRTNSFSDGCVQLNTQLNLLQGRQVTLLRFSQTQTHTLLSVHSPRSGSSDVTLDSKTLICVWNIWEPSTPQRILVCEAEVRSCCFSPGKATLVFAGTDVGSVLVWDLREHSGSHSHIRVCEEEWTLRHPTFSTDAVMSGAGHFSSVVSVEPVLVSVGAGLRDPLLPDQEESLGLSFQLGSLDETGLLNLWVVVELPKADDSGSQTDLGLRPGGKVKLLHSSSLQTTPRLDMGVMGVTSHLSFVLKFLPSDSNHYFIGSNMALVRHGTRHGVRAFPKLYRPKEGERPAEVTALEFCPTGEPFFLVGCSDGWVRLHALACEEAVCEWAVGSGRGAVQCVQFSPTRCCVFCALDSASVLHIWDLTQRDESPLITHDLHADPVSATAVFGDAAKQNPYSGIALAKHSGRLEIHFLLPSLTLPQASDTEKLRSLAHDTL</sequence>
<dbReference type="GO" id="GO:0005868">
    <property type="term" value="C:cytoplasmic dynein complex"/>
    <property type="evidence" value="ECO:0007669"/>
    <property type="project" value="InterPro"/>
</dbReference>
<organism evidence="2 3">
    <name type="scientific">Pangasianodon hypophthalmus</name>
    <name type="common">Striped catfish</name>
    <name type="synonym">Helicophagus hypophthalmus</name>
    <dbReference type="NCBI Taxonomy" id="310915"/>
    <lineage>
        <taxon>Eukaryota</taxon>
        <taxon>Metazoa</taxon>
        <taxon>Chordata</taxon>
        <taxon>Craniata</taxon>
        <taxon>Vertebrata</taxon>
        <taxon>Euteleostomi</taxon>
        <taxon>Actinopterygii</taxon>
        <taxon>Neopterygii</taxon>
        <taxon>Teleostei</taxon>
        <taxon>Ostariophysi</taxon>
        <taxon>Siluriformes</taxon>
        <taxon>Pangasiidae</taxon>
        <taxon>Pangasianodon</taxon>
    </lineage>
</organism>
<dbReference type="GO" id="GO:0045504">
    <property type="term" value="F:dynein heavy chain binding"/>
    <property type="evidence" value="ECO:0007669"/>
    <property type="project" value="InterPro"/>
</dbReference>
<proteinExistence type="predicted"/>
<dbReference type="GO" id="GO:0042073">
    <property type="term" value="P:intraciliary transport"/>
    <property type="evidence" value="ECO:0007669"/>
    <property type="project" value="InterPro"/>
</dbReference>
<dbReference type="Proteomes" id="UP000327468">
    <property type="component" value="Chromosome 4"/>
</dbReference>
<feature type="compositionally biased region" description="Basic and acidic residues" evidence="1">
    <location>
        <begin position="7"/>
        <end position="266"/>
    </location>
</feature>
<dbReference type="InterPro" id="IPR001680">
    <property type="entry name" value="WD40_rpt"/>
</dbReference>
<accession>A0A5N5PH66</accession>
<dbReference type="Gene3D" id="2.130.10.10">
    <property type="entry name" value="YVTN repeat-like/Quinoprotein amine dehydrogenase"/>
    <property type="match status" value="2"/>
</dbReference>
<dbReference type="GO" id="GO:0045503">
    <property type="term" value="F:dynein light chain binding"/>
    <property type="evidence" value="ECO:0007669"/>
    <property type="project" value="InterPro"/>
</dbReference>
<dbReference type="PANTHER" id="PTHR16022:SF0">
    <property type="entry name" value="CYTOPLASMIC DYNEIN 2 INTERMEDIATE CHAIN 1"/>
    <property type="match status" value="1"/>
</dbReference>
<dbReference type="InterPro" id="IPR036322">
    <property type="entry name" value="WD40_repeat_dom_sf"/>
</dbReference>
<dbReference type="EMBL" id="VFJC01000005">
    <property type="protein sequence ID" value="KAB5578980.1"/>
    <property type="molecule type" value="Genomic_DNA"/>
</dbReference>
<evidence type="ECO:0000256" key="1">
    <source>
        <dbReference type="SAM" id="MobiDB-lite"/>
    </source>
</evidence>
<dbReference type="InterPro" id="IPR015943">
    <property type="entry name" value="WD40/YVTN_repeat-like_dom_sf"/>
</dbReference>
<feature type="compositionally biased region" description="Basic and acidic residues" evidence="1">
    <location>
        <begin position="430"/>
        <end position="439"/>
    </location>
</feature>
<dbReference type="SMART" id="SM00320">
    <property type="entry name" value="WD40"/>
    <property type="match status" value="3"/>
</dbReference>
<reference evidence="2 3" key="1">
    <citation type="submission" date="2019-06" db="EMBL/GenBank/DDBJ databases">
        <title>A chromosome-scale genome assembly of the striped catfish, Pangasianodon hypophthalmus.</title>
        <authorList>
            <person name="Wen M."/>
            <person name="Zahm M."/>
            <person name="Roques C."/>
            <person name="Cabau C."/>
            <person name="Klopp C."/>
            <person name="Donnadieu C."/>
            <person name="Jouanno E."/>
            <person name="Avarre J.-C."/>
            <person name="Campet M."/>
            <person name="Ha T.T.T."/>
            <person name="Dugue R."/>
            <person name="Lampietro C."/>
            <person name="Louis A."/>
            <person name="Herpin A."/>
            <person name="Echchiki A."/>
            <person name="Berthelot C."/>
            <person name="Parey E."/>
            <person name="Roest-Crollius H."/>
            <person name="Braasch I."/>
            <person name="Postlethwait J."/>
            <person name="Bobe J."/>
            <person name="Montfort J."/>
            <person name="Bouchez O."/>
            <person name="Begum T."/>
            <person name="Schartl M."/>
            <person name="Guiguen Y."/>
        </authorList>
    </citation>
    <scope>NUCLEOTIDE SEQUENCE [LARGE SCALE GENOMIC DNA]</scope>
    <source>
        <strain evidence="2 3">Indonesia</strain>
        <tissue evidence="2">Blood</tissue>
    </source>
</reference>
<feature type="region of interest" description="Disordered" evidence="1">
    <location>
        <begin position="1"/>
        <end position="448"/>
    </location>
</feature>
<feature type="compositionally biased region" description="Polar residues" evidence="1">
    <location>
        <begin position="419"/>
        <end position="429"/>
    </location>
</feature>
<dbReference type="SUPFAM" id="SSF50978">
    <property type="entry name" value="WD40 repeat-like"/>
    <property type="match status" value="1"/>
</dbReference>
<protein>
    <recommendedName>
        <fullName evidence="4">WD repeat-containing protein 60</fullName>
    </recommendedName>
</protein>
<feature type="compositionally biased region" description="Polar residues" evidence="1">
    <location>
        <begin position="558"/>
        <end position="568"/>
    </location>
</feature>